<keyword evidence="5 7" id="KW-0472">Membrane</keyword>
<evidence type="ECO:0000256" key="3">
    <source>
        <dbReference type="ARBA" id="ARBA00022692"/>
    </source>
</evidence>
<comment type="caution">
    <text evidence="9">The sequence shown here is derived from an EMBL/GenBank/DDBJ whole genome shotgun (WGS) entry which is preliminary data.</text>
</comment>
<keyword evidence="9" id="KW-0378">Hydrolase</keyword>
<evidence type="ECO:0000256" key="2">
    <source>
        <dbReference type="ARBA" id="ARBA00007862"/>
    </source>
</evidence>
<evidence type="ECO:0000259" key="8">
    <source>
        <dbReference type="SMART" id="SM00244"/>
    </source>
</evidence>
<dbReference type="GO" id="GO:0008233">
    <property type="term" value="F:peptidase activity"/>
    <property type="evidence" value="ECO:0007669"/>
    <property type="project" value="UniProtKB-KW"/>
</dbReference>
<evidence type="ECO:0000256" key="7">
    <source>
        <dbReference type="SAM" id="Phobius"/>
    </source>
</evidence>
<proteinExistence type="inferred from homology"/>
<dbReference type="InterPro" id="IPR036013">
    <property type="entry name" value="Band_7/SPFH_dom_sf"/>
</dbReference>
<dbReference type="Gene3D" id="3.30.479.30">
    <property type="entry name" value="Band 7 domain"/>
    <property type="match status" value="1"/>
</dbReference>
<evidence type="ECO:0000256" key="1">
    <source>
        <dbReference type="ARBA" id="ARBA00004370"/>
    </source>
</evidence>
<dbReference type="PANTHER" id="PTHR42911">
    <property type="entry name" value="MODULATOR OF FTSH PROTEASE HFLC"/>
    <property type="match status" value="1"/>
</dbReference>
<evidence type="ECO:0000313" key="9">
    <source>
        <dbReference type="EMBL" id="RCW66323.1"/>
    </source>
</evidence>
<dbReference type="PIRSF" id="PIRSF005651">
    <property type="entry name" value="HflC"/>
    <property type="match status" value="1"/>
</dbReference>
<feature type="transmembrane region" description="Helical" evidence="7">
    <location>
        <begin position="26"/>
        <end position="50"/>
    </location>
</feature>
<dbReference type="GO" id="GO:0016020">
    <property type="term" value="C:membrane"/>
    <property type="evidence" value="ECO:0007669"/>
    <property type="project" value="UniProtKB-SubCell"/>
</dbReference>
<comment type="function">
    <text evidence="6">HflC and HflK could regulate a protease.</text>
</comment>
<dbReference type="CDD" id="cd03405">
    <property type="entry name" value="SPFH_HflC"/>
    <property type="match status" value="1"/>
</dbReference>
<dbReference type="SMART" id="SM00244">
    <property type="entry name" value="PHB"/>
    <property type="match status" value="1"/>
</dbReference>
<sequence length="315" mass="36227">MKRVIQMADSNVYEMNKLTPKQVKRYVKIGLIILVTIILIIIALSSLFVVKEGEYKVVRQFGEVIRVESEPGIKVRVPLLHSITTLPNKKMVYDVMEREINTLDKKRMIIDNYAVWEIKNPGQMISNARTEINAESRMGEFIFSVIRSELGSMNYDEIINEEGSTRGDLNARVTSRVNELLDRDEYGIQVQDVRIKRTDLPDENEQSVFNRMISERESKAQEYLSQGEAAKKRIIATADREVKEMLSKANADAETIRADGEAEAANLYNNAFSKDEEFYQLYRTLESYKKTIDEETTIIIPQDSPYANLLMGYLD</sequence>
<evidence type="ECO:0000256" key="6">
    <source>
        <dbReference type="PIRNR" id="PIRNR005651"/>
    </source>
</evidence>
<dbReference type="PANTHER" id="PTHR42911:SF1">
    <property type="entry name" value="MODULATOR OF FTSH PROTEASE HFLC"/>
    <property type="match status" value="1"/>
</dbReference>
<dbReference type="InterPro" id="IPR001107">
    <property type="entry name" value="Band_7"/>
</dbReference>
<dbReference type="Proteomes" id="UP000252585">
    <property type="component" value="Unassembled WGS sequence"/>
</dbReference>
<dbReference type="AlphaFoldDB" id="A0A368XEC6"/>
<feature type="domain" description="Band 7" evidence="8">
    <location>
        <begin position="45"/>
        <end position="212"/>
    </location>
</feature>
<accession>A0A368XEC6</accession>
<gene>
    <name evidence="9" type="ORF">DFR57_10938</name>
</gene>
<dbReference type="EMBL" id="QPJJ01000009">
    <property type="protein sequence ID" value="RCW66323.1"/>
    <property type="molecule type" value="Genomic_DNA"/>
</dbReference>
<protein>
    <recommendedName>
        <fullName evidence="6">Protein HflC</fullName>
    </recommendedName>
</protein>
<dbReference type="InterPro" id="IPR010200">
    <property type="entry name" value="HflC"/>
</dbReference>
<keyword evidence="10" id="KW-1185">Reference proteome</keyword>
<dbReference type="SUPFAM" id="SSF117892">
    <property type="entry name" value="Band 7/SPFH domain"/>
    <property type="match status" value="1"/>
</dbReference>
<keyword evidence="9" id="KW-0645">Protease</keyword>
<organism evidence="9 10">
    <name type="scientific">Saliterribacillus persicus</name>
    <dbReference type="NCBI Taxonomy" id="930114"/>
    <lineage>
        <taxon>Bacteria</taxon>
        <taxon>Bacillati</taxon>
        <taxon>Bacillota</taxon>
        <taxon>Bacilli</taxon>
        <taxon>Bacillales</taxon>
        <taxon>Bacillaceae</taxon>
        <taxon>Saliterribacillus</taxon>
    </lineage>
</organism>
<dbReference type="Pfam" id="PF01145">
    <property type="entry name" value="Band_7"/>
    <property type="match status" value="1"/>
</dbReference>
<evidence type="ECO:0000313" key="10">
    <source>
        <dbReference type="Proteomes" id="UP000252585"/>
    </source>
</evidence>
<dbReference type="GO" id="GO:0006508">
    <property type="term" value="P:proteolysis"/>
    <property type="evidence" value="ECO:0007669"/>
    <property type="project" value="UniProtKB-KW"/>
</dbReference>
<comment type="similarity">
    <text evidence="2 6">Belongs to the band 7/mec-2 family. HflC subfamily.</text>
</comment>
<keyword evidence="3 7" id="KW-0812">Transmembrane</keyword>
<name>A0A368XEC6_9BACI</name>
<comment type="subcellular location">
    <subcellularLocation>
        <location evidence="1">Membrane</location>
    </subcellularLocation>
</comment>
<reference evidence="9 10" key="1">
    <citation type="submission" date="2018-07" db="EMBL/GenBank/DDBJ databases">
        <title>Genomic Encyclopedia of Type Strains, Phase IV (KMG-IV): sequencing the most valuable type-strain genomes for metagenomic binning, comparative biology and taxonomic classification.</title>
        <authorList>
            <person name="Goeker M."/>
        </authorList>
    </citation>
    <scope>NUCLEOTIDE SEQUENCE [LARGE SCALE GENOMIC DNA]</scope>
    <source>
        <strain evidence="9 10">DSM 27696</strain>
    </source>
</reference>
<keyword evidence="4 7" id="KW-1133">Transmembrane helix</keyword>
<evidence type="ECO:0000256" key="5">
    <source>
        <dbReference type="ARBA" id="ARBA00023136"/>
    </source>
</evidence>
<evidence type="ECO:0000256" key="4">
    <source>
        <dbReference type="ARBA" id="ARBA00022989"/>
    </source>
</evidence>